<dbReference type="Proteomes" id="UP000077266">
    <property type="component" value="Unassembled WGS sequence"/>
</dbReference>
<evidence type="ECO:0000313" key="1">
    <source>
        <dbReference type="EMBL" id="KZV98144.1"/>
    </source>
</evidence>
<dbReference type="AlphaFoldDB" id="A0A165LPL8"/>
<gene>
    <name evidence="1" type="ORF">EXIGLDRAFT_328514</name>
</gene>
<protein>
    <submittedName>
        <fullName evidence="1">Uncharacterized protein</fullName>
    </submittedName>
</protein>
<accession>A0A165LPL8</accession>
<keyword evidence="2" id="KW-1185">Reference proteome</keyword>
<sequence>MRAWYGAESGRAIVGPLIRSSKLRSCAVTSVRRRFAGLSASCPVTLPFSSLRYYSSADRAFRSRNATLLSCAILRSDLRLNISRSLSRLDSRAFPFGRSARSRNSPSKGPAIVPFRLCMYCTRLDVASQRDAQEPRYVGIRHYSPLILMSSNTMNPTSGHPAGVLSPTQERALSFLLPTLIEAADDLTRVIPSKHSSVIRQLCILYCNLVRNPRVRRVIDYSSLLSVVRLMHKLLADKRLRRGQPRAEAVRDLRGLLLSLVNELVAAFAAASP</sequence>
<dbReference type="InParanoid" id="A0A165LPL8"/>
<evidence type="ECO:0000313" key="2">
    <source>
        <dbReference type="Proteomes" id="UP000077266"/>
    </source>
</evidence>
<proteinExistence type="predicted"/>
<reference evidence="1 2" key="1">
    <citation type="journal article" date="2016" name="Mol. Biol. Evol.">
        <title>Comparative Genomics of Early-Diverging Mushroom-Forming Fungi Provides Insights into the Origins of Lignocellulose Decay Capabilities.</title>
        <authorList>
            <person name="Nagy L.G."/>
            <person name="Riley R."/>
            <person name="Tritt A."/>
            <person name="Adam C."/>
            <person name="Daum C."/>
            <person name="Floudas D."/>
            <person name="Sun H."/>
            <person name="Yadav J.S."/>
            <person name="Pangilinan J."/>
            <person name="Larsson K.H."/>
            <person name="Matsuura K."/>
            <person name="Barry K."/>
            <person name="Labutti K."/>
            <person name="Kuo R."/>
            <person name="Ohm R.A."/>
            <person name="Bhattacharya S.S."/>
            <person name="Shirouzu T."/>
            <person name="Yoshinaga Y."/>
            <person name="Martin F.M."/>
            <person name="Grigoriev I.V."/>
            <person name="Hibbett D.S."/>
        </authorList>
    </citation>
    <scope>NUCLEOTIDE SEQUENCE [LARGE SCALE GENOMIC DNA]</scope>
    <source>
        <strain evidence="1 2">HHB12029</strain>
    </source>
</reference>
<dbReference type="EMBL" id="KV425922">
    <property type="protein sequence ID" value="KZV98144.1"/>
    <property type="molecule type" value="Genomic_DNA"/>
</dbReference>
<name>A0A165LPL8_EXIGL</name>
<organism evidence="1 2">
    <name type="scientific">Exidia glandulosa HHB12029</name>
    <dbReference type="NCBI Taxonomy" id="1314781"/>
    <lineage>
        <taxon>Eukaryota</taxon>
        <taxon>Fungi</taxon>
        <taxon>Dikarya</taxon>
        <taxon>Basidiomycota</taxon>
        <taxon>Agaricomycotina</taxon>
        <taxon>Agaricomycetes</taxon>
        <taxon>Auriculariales</taxon>
        <taxon>Exidiaceae</taxon>
        <taxon>Exidia</taxon>
    </lineage>
</organism>